<reference evidence="2 3" key="1">
    <citation type="submission" date="2016-11" db="EMBL/GenBank/DDBJ databases">
        <authorList>
            <person name="Jaros S."/>
            <person name="Januszkiewicz K."/>
            <person name="Wedrychowicz H."/>
        </authorList>
    </citation>
    <scope>NUCLEOTIDE SEQUENCE [LARGE SCALE GENOMIC DNA]</scope>
    <source>
        <strain evidence="2 3">DSM 3089</strain>
    </source>
</reference>
<organism evidence="2 3">
    <name type="scientific">Clostridium collagenovorans DSM 3089</name>
    <dbReference type="NCBI Taxonomy" id="1121306"/>
    <lineage>
        <taxon>Bacteria</taxon>
        <taxon>Bacillati</taxon>
        <taxon>Bacillota</taxon>
        <taxon>Clostridia</taxon>
        <taxon>Eubacteriales</taxon>
        <taxon>Clostridiaceae</taxon>
        <taxon>Clostridium</taxon>
    </lineage>
</organism>
<dbReference type="InterPro" id="IPR003220">
    <property type="entry name" value="InsA_N_dom_Znf"/>
</dbReference>
<feature type="domain" description="InsA N-terminal zinc ribbon" evidence="1">
    <location>
        <begin position="1"/>
        <end position="35"/>
    </location>
</feature>
<feature type="non-terminal residue" evidence="2">
    <location>
        <position position="48"/>
    </location>
</feature>
<dbReference type="STRING" id="1121306.SAMN02745196_00001"/>
<dbReference type="SUPFAM" id="SSF57783">
    <property type="entry name" value="Zinc beta-ribbon"/>
    <property type="match status" value="1"/>
</dbReference>
<dbReference type="AlphaFoldDB" id="A0A1M5S1D7"/>
<protein>
    <submittedName>
        <fullName evidence="2">InsA N-terminal domain-containing protein</fullName>
    </submittedName>
</protein>
<name>A0A1M5S1D7_9CLOT</name>
<dbReference type="RefSeq" id="WP_341465233.1">
    <property type="nucleotide sequence ID" value="NZ_FQXP01000003.1"/>
</dbReference>
<keyword evidence="3" id="KW-1185">Reference proteome</keyword>
<proteinExistence type="predicted"/>
<evidence type="ECO:0000313" key="3">
    <source>
        <dbReference type="Proteomes" id="UP000184526"/>
    </source>
</evidence>
<dbReference type="GO" id="GO:0006313">
    <property type="term" value="P:DNA transposition"/>
    <property type="evidence" value="ECO:0007669"/>
    <property type="project" value="InterPro"/>
</dbReference>
<gene>
    <name evidence="2" type="ORF">SAMN02745196_00001</name>
</gene>
<dbReference type="Proteomes" id="UP000184526">
    <property type="component" value="Unassembled WGS sequence"/>
</dbReference>
<evidence type="ECO:0000259" key="1">
    <source>
        <dbReference type="Pfam" id="PF03811"/>
    </source>
</evidence>
<dbReference type="EMBL" id="FQXP01000003">
    <property type="protein sequence ID" value="SHH32138.1"/>
    <property type="molecule type" value="Genomic_DNA"/>
</dbReference>
<dbReference type="Pfam" id="PF03811">
    <property type="entry name" value="Zn_ribbon_InsA"/>
    <property type="match status" value="1"/>
</dbReference>
<sequence>MNKTNIKCPRCHFDQLYKFGMDKQANQKYQCKKCKRQFAPDSVKIINE</sequence>
<accession>A0A1M5S1D7</accession>
<evidence type="ECO:0000313" key="2">
    <source>
        <dbReference type="EMBL" id="SHH32138.1"/>
    </source>
</evidence>